<dbReference type="PANTHER" id="PTHR22911">
    <property type="entry name" value="ACYL-MALONYL CONDENSING ENZYME-RELATED"/>
    <property type="match status" value="1"/>
</dbReference>
<feature type="transmembrane region" description="Helical" evidence="1">
    <location>
        <begin position="94"/>
        <end position="112"/>
    </location>
</feature>
<dbReference type="Gene3D" id="1.10.3730.20">
    <property type="match status" value="1"/>
</dbReference>
<keyword evidence="1" id="KW-1133">Transmembrane helix</keyword>
<evidence type="ECO:0000313" key="3">
    <source>
        <dbReference type="EMBL" id="TDR40073.1"/>
    </source>
</evidence>
<protein>
    <submittedName>
        <fullName evidence="3">EamA domain-containing membrane protein RarD</fullName>
    </submittedName>
</protein>
<dbReference type="SUPFAM" id="SSF103481">
    <property type="entry name" value="Multidrug resistance efflux transporter EmrE"/>
    <property type="match status" value="2"/>
</dbReference>
<gene>
    <name evidence="3" type="ORF">DFR29_114125</name>
</gene>
<dbReference type="InterPro" id="IPR000620">
    <property type="entry name" value="EamA_dom"/>
</dbReference>
<feature type="transmembrane region" description="Helical" evidence="1">
    <location>
        <begin position="124"/>
        <end position="142"/>
    </location>
</feature>
<dbReference type="Proteomes" id="UP000295293">
    <property type="component" value="Unassembled WGS sequence"/>
</dbReference>
<dbReference type="EMBL" id="SNZH01000014">
    <property type="protein sequence ID" value="TDR40073.1"/>
    <property type="molecule type" value="Genomic_DNA"/>
</dbReference>
<feature type="transmembrane region" description="Helical" evidence="1">
    <location>
        <begin position="70"/>
        <end position="88"/>
    </location>
</feature>
<dbReference type="GO" id="GO:0016020">
    <property type="term" value="C:membrane"/>
    <property type="evidence" value="ECO:0007669"/>
    <property type="project" value="InterPro"/>
</dbReference>
<proteinExistence type="predicted"/>
<dbReference type="Pfam" id="PF00892">
    <property type="entry name" value="EamA"/>
    <property type="match status" value="2"/>
</dbReference>
<comment type="caution">
    <text evidence="3">The sequence shown here is derived from an EMBL/GenBank/DDBJ whole genome shotgun (WGS) entry which is preliminary data.</text>
</comment>
<dbReference type="PANTHER" id="PTHR22911:SF103">
    <property type="entry name" value="BLR2811 PROTEIN"/>
    <property type="match status" value="1"/>
</dbReference>
<feature type="domain" description="EamA" evidence="2">
    <location>
        <begin position="6"/>
        <end position="138"/>
    </location>
</feature>
<dbReference type="InterPro" id="IPR037185">
    <property type="entry name" value="EmrE-like"/>
</dbReference>
<evidence type="ECO:0000259" key="2">
    <source>
        <dbReference type="Pfam" id="PF00892"/>
    </source>
</evidence>
<feature type="transmembrane region" description="Helical" evidence="1">
    <location>
        <begin position="261"/>
        <end position="278"/>
    </location>
</feature>
<name>A0A4R6YQD3_9GAMM</name>
<evidence type="ECO:0000313" key="4">
    <source>
        <dbReference type="Proteomes" id="UP000295293"/>
    </source>
</evidence>
<reference evidence="3 4" key="1">
    <citation type="submission" date="2019-03" db="EMBL/GenBank/DDBJ databases">
        <title>Genomic Encyclopedia of Type Strains, Phase IV (KMG-IV): sequencing the most valuable type-strain genomes for metagenomic binning, comparative biology and taxonomic classification.</title>
        <authorList>
            <person name="Goeker M."/>
        </authorList>
    </citation>
    <scope>NUCLEOTIDE SEQUENCE [LARGE SCALE GENOMIC DNA]</scope>
    <source>
        <strain evidence="3 4">DSM 21667</strain>
    </source>
</reference>
<keyword evidence="1" id="KW-0812">Transmembrane</keyword>
<feature type="domain" description="EamA" evidence="2">
    <location>
        <begin position="151"/>
        <end position="278"/>
    </location>
</feature>
<sequence length="287" mass="30992">MTIQLRGVLCMLGAVATFSLMDMGLKFLSMHYAPAQVAALRGLASWPLILCWALLSGGVGQLIRVRWSLHLLRGVLAVVMLAAFAYALQSLPLAEAYALFFVAPLMITALSVPILGEQVGWRRWSAIGVGLIGTVVILRPSGRGMLSLSGLAMIAAAFAYSVSAISVRALGRTDTTQAMVFWMLTLLSLFATAVAWPQWQPILRQDWWLLLGVGVSGAIGQYCVTEAFRETSASVVAPLEYTALVWALGLDWLFFRTLPDAMMLLGAGIIVLSGLYLISRESALKAK</sequence>
<keyword evidence="4" id="KW-1185">Reference proteome</keyword>
<organism evidence="3 4">
    <name type="scientific">Tahibacter aquaticus</name>
    <dbReference type="NCBI Taxonomy" id="520092"/>
    <lineage>
        <taxon>Bacteria</taxon>
        <taxon>Pseudomonadati</taxon>
        <taxon>Pseudomonadota</taxon>
        <taxon>Gammaproteobacteria</taxon>
        <taxon>Lysobacterales</taxon>
        <taxon>Rhodanobacteraceae</taxon>
        <taxon>Tahibacter</taxon>
    </lineage>
</organism>
<keyword evidence="1" id="KW-0472">Membrane</keyword>
<feature type="transmembrane region" description="Helical" evidence="1">
    <location>
        <begin position="179"/>
        <end position="199"/>
    </location>
</feature>
<feature type="transmembrane region" description="Helical" evidence="1">
    <location>
        <begin position="148"/>
        <end position="167"/>
    </location>
</feature>
<dbReference type="AlphaFoldDB" id="A0A4R6YQD3"/>
<evidence type="ECO:0000256" key="1">
    <source>
        <dbReference type="SAM" id="Phobius"/>
    </source>
</evidence>
<feature type="transmembrane region" description="Helical" evidence="1">
    <location>
        <begin position="45"/>
        <end position="63"/>
    </location>
</feature>
<dbReference type="RefSeq" id="WP_243746128.1">
    <property type="nucleotide sequence ID" value="NZ_SNZH01000014.1"/>
</dbReference>
<accession>A0A4R6YQD3</accession>